<gene>
    <name evidence="2" type="ORF">Pa4123_41540</name>
</gene>
<evidence type="ECO:0000256" key="1">
    <source>
        <dbReference type="SAM" id="MobiDB-lite"/>
    </source>
</evidence>
<keyword evidence="3" id="KW-1185">Reference proteome</keyword>
<proteinExistence type="predicted"/>
<reference evidence="2" key="1">
    <citation type="submission" date="2022-12" db="EMBL/GenBank/DDBJ databases">
        <title>New Phytohabitans aurantiacus sp. RD004123 nov., an actinomycete isolated from soil.</title>
        <authorList>
            <person name="Triningsih D.W."/>
            <person name="Harunari E."/>
            <person name="Igarashi Y."/>
        </authorList>
    </citation>
    <scope>NUCLEOTIDE SEQUENCE</scope>
    <source>
        <strain evidence="2">RD004123</strain>
    </source>
</reference>
<dbReference type="Proteomes" id="UP001144280">
    <property type="component" value="Unassembled WGS sequence"/>
</dbReference>
<evidence type="ECO:0008006" key="4">
    <source>
        <dbReference type="Google" id="ProtNLM"/>
    </source>
</evidence>
<feature type="region of interest" description="Disordered" evidence="1">
    <location>
        <begin position="1"/>
        <end position="20"/>
    </location>
</feature>
<organism evidence="2 3">
    <name type="scientific">Phytohabitans aurantiacus</name>
    <dbReference type="NCBI Taxonomy" id="3016789"/>
    <lineage>
        <taxon>Bacteria</taxon>
        <taxon>Bacillati</taxon>
        <taxon>Actinomycetota</taxon>
        <taxon>Actinomycetes</taxon>
        <taxon>Micromonosporales</taxon>
        <taxon>Micromonosporaceae</taxon>
    </lineage>
</organism>
<evidence type="ECO:0000313" key="2">
    <source>
        <dbReference type="EMBL" id="GLH98879.1"/>
    </source>
</evidence>
<accession>A0ABQ5QYV3</accession>
<protein>
    <recommendedName>
        <fullName evidence="4">YbaB/EbfC DNA-binding family protein</fullName>
    </recommendedName>
</protein>
<sequence>MAKLRAHAPQGSEGSDSTGQIRVSIAADGLPTAIRVESAWRGRLGPESVGQAVLDAFTAAVVSGMRAWEDALDAMSWRSRVAELEAQAELSRDRNGPALPPPMGGDFDTAGDATEVAEDALRAADRLRKQSTGEPPVGVGTDPPGNVSVTLSSAGLQACAVKAAWASRQDGKTLTTALTTALRNARTALDAQAKQPNPDAFSQLVGEALTALRSVAKSSRRDAR</sequence>
<comment type="caution">
    <text evidence="2">The sequence shown here is derived from an EMBL/GenBank/DDBJ whole genome shotgun (WGS) entry which is preliminary data.</text>
</comment>
<dbReference type="EMBL" id="BSDI01000019">
    <property type="protein sequence ID" value="GLH98879.1"/>
    <property type="molecule type" value="Genomic_DNA"/>
</dbReference>
<feature type="region of interest" description="Disordered" evidence="1">
    <location>
        <begin position="89"/>
        <end position="110"/>
    </location>
</feature>
<name>A0ABQ5QYV3_9ACTN</name>
<evidence type="ECO:0000313" key="3">
    <source>
        <dbReference type="Proteomes" id="UP001144280"/>
    </source>
</evidence>